<name>A0A1Z4C3U9_9GAMM</name>
<evidence type="ECO:0000313" key="3">
    <source>
        <dbReference type="Proteomes" id="UP000197019"/>
    </source>
</evidence>
<protein>
    <submittedName>
        <fullName evidence="2">MOSC domain-containing protein</fullName>
    </submittedName>
</protein>
<dbReference type="EMBL" id="CP022129">
    <property type="protein sequence ID" value="ASF48185.1"/>
    <property type="molecule type" value="Genomic_DNA"/>
</dbReference>
<dbReference type="Pfam" id="PF03473">
    <property type="entry name" value="MOSC"/>
    <property type="match status" value="1"/>
</dbReference>
<keyword evidence="3" id="KW-1185">Reference proteome</keyword>
<sequence length="276" mass="30221">MSQPELHLSAIVVYPVKSLAGISVTAWPVEATGLRYDRQWMLVDDQGQFLSQRHLPAMALIKTALNGDSLHISADGHPDWALPLSPASGDVIACRIWEDTCQGRLVSVAADAWFSAVLQHSCRLVYLPDEQIRAVDPDYAAATDRTAFSDGFPFLLVAENSLAELNALLPEPISMARFRPNLVVAGCPGYAEDKWRQIRIGTLGFRLPKPCSRCAIPTIDPNTGQPGKEPLTTLNRTRKWQNKVYFGQNALHDGLGMLQVGDKVEVLLAGEALPLV</sequence>
<proteinExistence type="predicted"/>
<dbReference type="SUPFAM" id="SSF50800">
    <property type="entry name" value="PK beta-barrel domain-like"/>
    <property type="match status" value="1"/>
</dbReference>
<dbReference type="PANTHER" id="PTHR14237">
    <property type="entry name" value="MOLYBDOPTERIN COFACTOR SULFURASE MOSC"/>
    <property type="match status" value="1"/>
</dbReference>
<dbReference type="PANTHER" id="PTHR14237:SF19">
    <property type="entry name" value="MITOCHONDRIAL AMIDOXIME REDUCING COMPONENT 1"/>
    <property type="match status" value="1"/>
</dbReference>
<dbReference type="AlphaFoldDB" id="A0A1Z4C3U9"/>
<dbReference type="Proteomes" id="UP000197019">
    <property type="component" value="Chromosome"/>
</dbReference>
<dbReference type="InterPro" id="IPR005302">
    <property type="entry name" value="MoCF_Sase_C"/>
</dbReference>
<organism evidence="2 3">
    <name type="scientific">Methylovulum psychrotolerans</name>
    <dbReference type="NCBI Taxonomy" id="1704499"/>
    <lineage>
        <taxon>Bacteria</taxon>
        <taxon>Pseudomonadati</taxon>
        <taxon>Pseudomonadota</taxon>
        <taxon>Gammaproteobacteria</taxon>
        <taxon>Methylococcales</taxon>
        <taxon>Methylococcaceae</taxon>
        <taxon>Methylovulum</taxon>
    </lineage>
</organism>
<dbReference type="PROSITE" id="PS51340">
    <property type="entry name" value="MOSC"/>
    <property type="match status" value="1"/>
</dbReference>
<dbReference type="Pfam" id="PF03476">
    <property type="entry name" value="MOSC_N"/>
    <property type="match status" value="1"/>
</dbReference>
<evidence type="ECO:0000313" key="2">
    <source>
        <dbReference type="EMBL" id="ASF48185.1"/>
    </source>
</evidence>
<dbReference type="GO" id="GO:0003824">
    <property type="term" value="F:catalytic activity"/>
    <property type="evidence" value="ECO:0007669"/>
    <property type="project" value="InterPro"/>
</dbReference>
<dbReference type="SUPFAM" id="SSF141673">
    <property type="entry name" value="MOSC N-terminal domain-like"/>
    <property type="match status" value="1"/>
</dbReference>
<reference evidence="2 3" key="1">
    <citation type="submission" date="2017-06" db="EMBL/GenBank/DDBJ databases">
        <title>Genome Sequencing of the methanotroph Methylovulum psychrotolerants str. HV10-M2 isolated from a high-altitude environment.</title>
        <authorList>
            <person name="Mateos-Rivera A."/>
        </authorList>
    </citation>
    <scope>NUCLEOTIDE SEQUENCE [LARGE SCALE GENOMIC DNA]</scope>
    <source>
        <strain evidence="2 3">HV10_M2</strain>
    </source>
</reference>
<dbReference type="InterPro" id="IPR005303">
    <property type="entry name" value="MOCOS_middle"/>
</dbReference>
<accession>A0A1Z4C3U9</accession>
<dbReference type="KEGG" id="mpsy:CEK71_20140"/>
<dbReference type="GO" id="GO:0030151">
    <property type="term" value="F:molybdenum ion binding"/>
    <property type="evidence" value="ECO:0007669"/>
    <property type="project" value="InterPro"/>
</dbReference>
<feature type="domain" description="MOSC" evidence="1">
    <location>
        <begin position="122"/>
        <end position="267"/>
    </location>
</feature>
<evidence type="ECO:0000259" key="1">
    <source>
        <dbReference type="PROSITE" id="PS51340"/>
    </source>
</evidence>
<gene>
    <name evidence="2" type="ORF">CEK71_20140</name>
</gene>
<dbReference type="OrthoDB" id="581532at2"/>
<dbReference type="GO" id="GO:0030170">
    <property type="term" value="F:pyridoxal phosphate binding"/>
    <property type="evidence" value="ECO:0007669"/>
    <property type="project" value="InterPro"/>
</dbReference>
<dbReference type="InterPro" id="IPR011037">
    <property type="entry name" value="Pyrv_Knase-like_insert_dom_sf"/>
</dbReference>
<dbReference type="RefSeq" id="WP_088621055.1">
    <property type="nucleotide sequence ID" value="NZ_CP022129.1"/>
</dbReference>